<dbReference type="EMBL" id="UOEH01000081">
    <property type="protein sequence ID" value="VAV92136.1"/>
    <property type="molecule type" value="Genomic_DNA"/>
</dbReference>
<evidence type="ECO:0000313" key="2">
    <source>
        <dbReference type="EMBL" id="VAV92136.1"/>
    </source>
</evidence>
<proteinExistence type="predicted"/>
<dbReference type="InterPro" id="IPR001387">
    <property type="entry name" value="Cro/C1-type_HTH"/>
</dbReference>
<protein>
    <recommendedName>
        <fullName evidence="1">HTH cro/C1-type domain-containing protein</fullName>
    </recommendedName>
</protein>
<dbReference type="GO" id="GO:0003677">
    <property type="term" value="F:DNA binding"/>
    <property type="evidence" value="ECO:0007669"/>
    <property type="project" value="InterPro"/>
</dbReference>
<dbReference type="AlphaFoldDB" id="A0A3B0RUH1"/>
<dbReference type="PROSITE" id="PS50943">
    <property type="entry name" value="HTH_CROC1"/>
    <property type="match status" value="1"/>
</dbReference>
<gene>
    <name evidence="2" type="ORF">MNBD_ALPHA05-2037</name>
</gene>
<organism evidence="2">
    <name type="scientific">hydrothermal vent metagenome</name>
    <dbReference type="NCBI Taxonomy" id="652676"/>
    <lineage>
        <taxon>unclassified sequences</taxon>
        <taxon>metagenomes</taxon>
        <taxon>ecological metagenomes</taxon>
    </lineage>
</organism>
<dbReference type="SUPFAM" id="SSF47413">
    <property type="entry name" value="lambda repressor-like DNA-binding domains"/>
    <property type="match status" value="1"/>
</dbReference>
<dbReference type="SMART" id="SM00530">
    <property type="entry name" value="HTH_XRE"/>
    <property type="match status" value="1"/>
</dbReference>
<accession>A0A3B0RUH1</accession>
<dbReference type="CDD" id="cd00093">
    <property type="entry name" value="HTH_XRE"/>
    <property type="match status" value="1"/>
</dbReference>
<dbReference type="Pfam" id="PF01381">
    <property type="entry name" value="HTH_3"/>
    <property type="match status" value="1"/>
</dbReference>
<name>A0A3B0RUH1_9ZZZZ</name>
<sequence>MKTSQQNIVDLYVGRRLKLLRNQKYISQKELAGRLGVTFQQIQKYEKGLNRLPASRMLAICFSLDITPNDLFRDLLSKEYPPKESVIYTDQEMELIETLRQLAPPLKSQVRKIVGTLASQ</sequence>
<dbReference type="Gene3D" id="1.10.260.40">
    <property type="entry name" value="lambda repressor-like DNA-binding domains"/>
    <property type="match status" value="1"/>
</dbReference>
<dbReference type="InterPro" id="IPR010982">
    <property type="entry name" value="Lambda_DNA-bd_dom_sf"/>
</dbReference>
<feature type="domain" description="HTH cro/C1-type" evidence="1">
    <location>
        <begin position="17"/>
        <end position="71"/>
    </location>
</feature>
<reference evidence="2" key="1">
    <citation type="submission" date="2018-06" db="EMBL/GenBank/DDBJ databases">
        <authorList>
            <person name="Zhirakovskaya E."/>
        </authorList>
    </citation>
    <scope>NUCLEOTIDE SEQUENCE</scope>
</reference>
<evidence type="ECO:0000259" key="1">
    <source>
        <dbReference type="PROSITE" id="PS50943"/>
    </source>
</evidence>